<dbReference type="InterPro" id="IPR050082">
    <property type="entry name" value="RNA_methyltr_RlmE"/>
</dbReference>
<dbReference type="EC" id="2.1.1.166" evidence="6 11"/>
<keyword evidence="15" id="KW-1185">Reference proteome</keyword>
<comment type="function">
    <text evidence="5 11">Specifically methylates the uridine in position 2552 of 23S rRNA at the 2'-O position of the ribose in the fully assembled 50S ribosomal subunit.</text>
</comment>
<feature type="domain" description="Ribosomal RNA methyltransferase FtsJ" evidence="13">
    <location>
        <begin position="18"/>
        <end position="194"/>
    </location>
</feature>
<evidence type="ECO:0000256" key="8">
    <source>
        <dbReference type="ARBA" id="ARBA00041995"/>
    </source>
</evidence>
<feature type="binding site" evidence="11">
    <location>
        <position position="111"/>
    </location>
    <ligand>
        <name>S-adenosyl-L-methionine</name>
        <dbReference type="ChEBI" id="CHEBI:59789"/>
    </ligand>
</feature>
<comment type="catalytic activity">
    <reaction evidence="10 11">
        <text>uridine(2552) in 23S rRNA + S-adenosyl-L-methionine = 2'-O-methyluridine(2552) in 23S rRNA + S-adenosyl-L-homocysteine + H(+)</text>
        <dbReference type="Rhea" id="RHEA:42720"/>
        <dbReference type="Rhea" id="RHEA-COMP:10202"/>
        <dbReference type="Rhea" id="RHEA-COMP:10203"/>
        <dbReference type="ChEBI" id="CHEBI:15378"/>
        <dbReference type="ChEBI" id="CHEBI:57856"/>
        <dbReference type="ChEBI" id="CHEBI:59789"/>
        <dbReference type="ChEBI" id="CHEBI:65315"/>
        <dbReference type="ChEBI" id="CHEBI:74478"/>
        <dbReference type="EC" id="2.1.1.166"/>
    </reaction>
</comment>
<accession>A0A9W6D695</accession>
<evidence type="ECO:0000256" key="4">
    <source>
        <dbReference type="ARBA" id="ARBA00022691"/>
    </source>
</evidence>
<dbReference type="SUPFAM" id="SSF53335">
    <property type="entry name" value="S-adenosyl-L-methionine-dependent methyltransferases"/>
    <property type="match status" value="1"/>
</dbReference>
<evidence type="ECO:0000259" key="13">
    <source>
        <dbReference type="Pfam" id="PF01728"/>
    </source>
</evidence>
<dbReference type="PIRSF" id="PIRSF005461">
    <property type="entry name" value="23S_rRNA_mtase"/>
    <property type="match status" value="1"/>
</dbReference>
<dbReference type="InterPro" id="IPR015507">
    <property type="entry name" value="rRNA-MeTfrase_E"/>
</dbReference>
<organism evidence="14 15">
    <name type="scientific">Desulforhabdus amnigena</name>
    <dbReference type="NCBI Taxonomy" id="40218"/>
    <lineage>
        <taxon>Bacteria</taxon>
        <taxon>Pseudomonadati</taxon>
        <taxon>Thermodesulfobacteriota</taxon>
        <taxon>Syntrophobacteria</taxon>
        <taxon>Syntrophobacterales</taxon>
        <taxon>Syntrophobacteraceae</taxon>
        <taxon>Desulforhabdus</taxon>
    </lineage>
</organism>
<feature type="binding site" evidence="11">
    <location>
        <position position="88"/>
    </location>
    <ligand>
        <name>S-adenosyl-L-methionine</name>
        <dbReference type="ChEBI" id="CHEBI:59789"/>
    </ligand>
</feature>
<dbReference type="GO" id="GO:0008650">
    <property type="term" value="F:rRNA (uridine-2'-O-)-methyltransferase activity"/>
    <property type="evidence" value="ECO:0007669"/>
    <property type="project" value="UniProtKB-UniRule"/>
</dbReference>
<evidence type="ECO:0000256" key="10">
    <source>
        <dbReference type="ARBA" id="ARBA00048970"/>
    </source>
</evidence>
<dbReference type="InterPro" id="IPR029063">
    <property type="entry name" value="SAM-dependent_MTases_sf"/>
</dbReference>
<dbReference type="Gene3D" id="3.40.50.150">
    <property type="entry name" value="Vaccinia Virus protein VP39"/>
    <property type="match status" value="1"/>
</dbReference>
<evidence type="ECO:0000256" key="2">
    <source>
        <dbReference type="ARBA" id="ARBA00022603"/>
    </source>
</evidence>
<dbReference type="RefSeq" id="WP_281793584.1">
    <property type="nucleotide sequence ID" value="NZ_BSDR01000001.1"/>
</dbReference>
<evidence type="ECO:0000256" key="6">
    <source>
        <dbReference type="ARBA" id="ARBA00038861"/>
    </source>
</evidence>
<evidence type="ECO:0000256" key="1">
    <source>
        <dbReference type="ARBA" id="ARBA00022552"/>
    </source>
</evidence>
<dbReference type="Proteomes" id="UP001144372">
    <property type="component" value="Unassembled WGS sequence"/>
</dbReference>
<keyword evidence="11" id="KW-0963">Cytoplasm</keyword>
<evidence type="ECO:0000256" key="11">
    <source>
        <dbReference type="HAMAP-Rule" id="MF_01547"/>
    </source>
</evidence>
<feature type="binding site" evidence="11">
    <location>
        <position position="52"/>
    </location>
    <ligand>
        <name>S-adenosyl-L-methionine</name>
        <dbReference type="ChEBI" id="CHEBI:59789"/>
    </ligand>
</feature>
<evidence type="ECO:0000256" key="12">
    <source>
        <dbReference type="PIRSR" id="PIRSR005461-1"/>
    </source>
</evidence>
<reference evidence="14" key="1">
    <citation type="submission" date="2022-12" db="EMBL/GenBank/DDBJ databases">
        <title>Reference genome sequencing for broad-spectrum identification of bacterial and archaeal isolates by mass spectrometry.</title>
        <authorList>
            <person name="Sekiguchi Y."/>
            <person name="Tourlousse D.M."/>
        </authorList>
    </citation>
    <scope>NUCLEOTIDE SEQUENCE</scope>
    <source>
        <strain evidence="14">ASRB1</strain>
    </source>
</reference>
<dbReference type="PANTHER" id="PTHR10920:SF18">
    <property type="entry name" value="RRNA METHYLTRANSFERASE 2, MITOCHONDRIAL"/>
    <property type="match status" value="1"/>
</dbReference>
<evidence type="ECO:0000256" key="7">
    <source>
        <dbReference type="ARBA" id="ARBA00041129"/>
    </source>
</evidence>
<evidence type="ECO:0000256" key="3">
    <source>
        <dbReference type="ARBA" id="ARBA00022679"/>
    </source>
</evidence>
<dbReference type="InterPro" id="IPR002877">
    <property type="entry name" value="RNA_MeTrfase_FtsJ_dom"/>
</dbReference>
<evidence type="ECO:0000256" key="5">
    <source>
        <dbReference type="ARBA" id="ARBA00037569"/>
    </source>
</evidence>
<evidence type="ECO:0000313" key="15">
    <source>
        <dbReference type="Proteomes" id="UP001144372"/>
    </source>
</evidence>
<comment type="caution">
    <text evidence="14">The sequence shown here is derived from an EMBL/GenBank/DDBJ whole genome shotgun (WGS) entry which is preliminary data.</text>
</comment>
<dbReference type="AlphaFoldDB" id="A0A9W6D695"/>
<name>A0A9W6D695_9BACT</name>
<dbReference type="EMBL" id="BSDR01000001">
    <property type="protein sequence ID" value="GLI34331.1"/>
    <property type="molecule type" value="Genomic_DNA"/>
</dbReference>
<protein>
    <recommendedName>
        <fullName evidence="7 11">Ribosomal RNA large subunit methyltransferase E</fullName>
        <ecNumber evidence="6 11">2.1.1.166</ecNumber>
    </recommendedName>
    <alternativeName>
        <fullName evidence="9 11">23S rRNA Um2552 methyltransferase</fullName>
    </alternativeName>
    <alternativeName>
        <fullName evidence="8 11">rRNA (uridine-2'-O-)-methyltransferase</fullName>
    </alternativeName>
</protein>
<gene>
    <name evidence="11 14" type="primary">rlmE</name>
    <name evidence="11" type="synonym">ftsJ</name>
    <name evidence="11" type="synonym">rrmJ</name>
    <name evidence="14" type="ORF">DAMNIGENAA_17640</name>
</gene>
<keyword evidence="4 11" id="KW-0949">S-adenosyl-L-methionine</keyword>
<comment type="subcellular location">
    <subcellularLocation>
        <location evidence="11">Cytoplasm</location>
    </subcellularLocation>
</comment>
<keyword evidence="2 11" id="KW-0489">Methyltransferase</keyword>
<proteinExistence type="inferred from homology"/>
<comment type="similarity">
    <text evidence="11">Belongs to the class I-like SAM-binding methyltransferase superfamily. RNA methyltransferase RlmE family.</text>
</comment>
<keyword evidence="1 11" id="KW-0698">rRNA processing</keyword>
<feature type="active site" description="Proton acceptor" evidence="11 12">
    <location>
        <position position="151"/>
    </location>
</feature>
<dbReference type="HAMAP" id="MF_01547">
    <property type="entry name" value="RNA_methyltr_E"/>
    <property type="match status" value="1"/>
</dbReference>
<evidence type="ECO:0000256" key="9">
    <source>
        <dbReference type="ARBA" id="ARBA00042745"/>
    </source>
</evidence>
<feature type="binding site" evidence="11">
    <location>
        <position position="70"/>
    </location>
    <ligand>
        <name>S-adenosyl-L-methionine</name>
        <dbReference type="ChEBI" id="CHEBI:59789"/>
    </ligand>
</feature>
<keyword evidence="3 11" id="KW-0808">Transferase</keyword>
<dbReference type="GO" id="GO:0005737">
    <property type="term" value="C:cytoplasm"/>
    <property type="evidence" value="ECO:0007669"/>
    <property type="project" value="UniProtKB-SubCell"/>
</dbReference>
<dbReference type="Pfam" id="PF01728">
    <property type="entry name" value="FtsJ"/>
    <property type="match status" value="1"/>
</dbReference>
<feature type="binding site" evidence="11">
    <location>
        <position position="50"/>
    </location>
    <ligand>
        <name>S-adenosyl-L-methionine</name>
        <dbReference type="ChEBI" id="CHEBI:59789"/>
    </ligand>
</feature>
<dbReference type="PANTHER" id="PTHR10920">
    <property type="entry name" value="RIBOSOMAL RNA METHYLTRANSFERASE"/>
    <property type="match status" value="1"/>
</dbReference>
<evidence type="ECO:0000313" key="14">
    <source>
        <dbReference type="EMBL" id="GLI34331.1"/>
    </source>
</evidence>
<sequence>MSYKFQDHYFHRAKKEKYLARAVYKLDEIQKKHQIIKPGNRVLDLGAAPGSWMQLTSKIVGPKGLLVGVDLKEISHSFPDHVVVFQRDIYDPEFLEALQRDYAPFDVVLSDMAPSTSGIKAADSARSELLFERALHLAMSLLKEEGHFLAKIFQGSDFHAILQEVKKYFGRVKVVKPDASKKESKEIYILAMRFKKP</sequence>